<feature type="disulfide bond" evidence="16">
    <location>
        <begin position="348"/>
        <end position="358"/>
    </location>
</feature>
<evidence type="ECO:0000259" key="20">
    <source>
        <dbReference type="PROSITE" id="PS50234"/>
    </source>
</evidence>
<dbReference type="SMART" id="SM00327">
    <property type="entry name" value="VWA"/>
    <property type="match status" value="1"/>
</dbReference>
<dbReference type="FunFam" id="3.40.50.410:FF:000004">
    <property type="entry name" value="collagen alpha-6(VI) chain"/>
    <property type="match status" value="1"/>
</dbReference>
<evidence type="ECO:0000256" key="8">
    <source>
        <dbReference type="ARBA" id="ARBA00022737"/>
    </source>
</evidence>
<dbReference type="InterPro" id="IPR002035">
    <property type="entry name" value="VWF_A"/>
</dbReference>
<dbReference type="Gene3D" id="1.25.40.470">
    <property type="match status" value="1"/>
</dbReference>
<keyword evidence="15" id="KW-0966">Cell projection</keyword>
<evidence type="ECO:0000256" key="16">
    <source>
        <dbReference type="PROSITE-ProRule" id="PRU00076"/>
    </source>
</evidence>
<keyword evidence="7 18" id="KW-0732">Signal</keyword>
<evidence type="ECO:0000259" key="19">
    <source>
        <dbReference type="PROSITE" id="PS50026"/>
    </source>
</evidence>
<dbReference type="InterPro" id="IPR056159">
    <property type="entry name" value="Beta-prop_IFT121_TULP_N"/>
</dbReference>
<evidence type="ECO:0000256" key="2">
    <source>
        <dbReference type="ARBA" id="ARBA00004613"/>
    </source>
</evidence>
<accession>A0A5C6NYE2</accession>
<evidence type="ECO:0000256" key="6">
    <source>
        <dbReference type="ARBA" id="ARBA00022574"/>
    </source>
</evidence>
<evidence type="ECO:0000256" key="14">
    <source>
        <dbReference type="ARBA" id="ARBA00023212"/>
    </source>
</evidence>
<dbReference type="InterPro" id="IPR057979">
    <property type="entry name" value="TPR_IFT121"/>
</dbReference>
<dbReference type="InterPro" id="IPR015943">
    <property type="entry name" value="WD40/YVTN_repeat-like_dom_sf"/>
</dbReference>
<keyword evidence="12 16" id="KW-1015">Disulfide bond</keyword>
<keyword evidence="14" id="KW-0206">Cytoskeleton</keyword>
<dbReference type="Pfam" id="PF00092">
    <property type="entry name" value="VWA"/>
    <property type="match status" value="1"/>
</dbReference>
<evidence type="ECO:0000256" key="4">
    <source>
        <dbReference type="ARBA" id="ARBA00022525"/>
    </source>
</evidence>
<keyword evidence="5 16" id="KW-0245">EGF-like domain</keyword>
<dbReference type="GO" id="GO:0061512">
    <property type="term" value="P:protein localization to cilium"/>
    <property type="evidence" value="ECO:0007669"/>
    <property type="project" value="TreeGrafter"/>
</dbReference>
<dbReference type="FunFam" id="2.10.25.10:FF:000041">
    <property type="entry name" value="matrilin-2 isoform X1"/>
    <property type="match status" value="1"/>
</dbReference>
<dbReference type="Pfam" id="PF25170">
    <property type="entry name" value="TPR_WDR35"/>
    <property type="match status" value="1"/>
</dbReference>
<keyword evidence="10" id="KW-0175">Coiled coil</keyword>
<dbReference type="CDD" id="cd00054">
    <property type="entry name" value="EGF_CA"/>
    <property type="match status" value="1"/>
</dbReference>
<dbReference type="PANTHER" id="PTHR12764:SF5">
    <property type="entry name" value="LD29485P"/>
    <property type="match status" value="1"/>
</dbReference>
<keyword evidence="9" id="KW-0970">Cilium biogenesis/degradation</keyword>
<evidence type="ECO:0000256" key="7">
    <source>
        <dbReference type="ARBA" id="ARBA00022729"/>
    </source>
</evidence>
<dbReference type="InterPro" id="IPR001881">
    <property type="entry name" value="EGF-like_Ca-bd_dom"/>
</dbReference>
<dbReference type="InterPro" id="IPR000152">
    <property type="entry name" value="EGF-type_Asp/Asn_hydroxyl_site"/>
</dbReference>
<feature type="domain" description="EGF-like" evidence="19">
    <location>
        <begin position="304"/>
        <end position="343"/>
    </location>
</feature>
<dbReference type="SUPFAM" id="SSF53300">
    <property type="entry name" value="vWA-like"/>
    <property type="match status" value="1"/>
</dbReference>
<feature type="signal peptide" evidence="18">
    <location>
        <begin position="1"/>
        <end position="22"/>
    </location>
</feature>
<dbReference type="Pfam" id="PF23145">
    <property type="entry name" value="Zf_2nd_IFT121"/>
    <property type="match status" value="1"/>
</dbReference>
<keyword evidence="3" id="KW-0963">Cytoplasm</keyword>
<evidence type="ECO:0000256" key="11">
    <source>
        <dbReference type="ARBA" id="ARBA00023069"/>
    </source>
</evidence>
<feature type="domain" description="VWFA" evidence="20">
    <location>
        <begin position="83"/>
        <end position="258"/>
    </location>
</feature>
<evidence type="ECO:0000256" key="15">
    <source>
        <dbReference type="ARBA" id="ARBA00023273"/>
    </source>
</evidence>
<dbReference type="Gene3D" id="2.130.10.10">
    <property type="entry name" value="YVTN repeat-like/Quinoprotein amine dehydrogenase"/>
    <property type="match status" value="1"/>
</dbReference>
<feature type="region of interest" description="Disordered" evidence="17">
    <location>
        <begin position="37"/>
        <end position="68"/>
    </location>
</feature>
<dbReference type="PROSITE" id="PS50026">
    <property type="entry name" value="EGF_3"/>
    <property type="match status" value="2"/>
</dbReference>
<comment type="subcellular location">
    <subcellularLocation>
        <location evidence="1">Cytoplasm</location>
        <location evidence="1">Cytoskeleton</location>
        <location evidence="1">Cilium basal body</location>
    </subcellularLocation>
    <subcellularLocation>
        <location evidence="2">Secreted</location>
    </subcellularLocation>
</comment>
<dbReference type="GO" id="GO:0030991">
    <property type="term" value="C:intraciliary transport particle A"/>
    <property type="evidence" value="ECO:0007669"/>
    <property type="project" value="TreeGrafter"/>
</dbReference>
<dbReference type="EMBL" id="RHFK02000008">
    <property type="protein sequence ID" value="TWW71651.1"/>
    <property type="molecule type" value="Genomic_DNA"/>
</dbReference>
<keyword evidence="13" id="KW-0325">Glycoprotein</keyword>
<comment type="caution">
    <text evidence="21">The sequence shown here is derived from an EMBL/GenBank/DDBJ whole genome shotgun (WGS) entry which is preliminary data.</text>
</comment>
<comment type="caution">
    <text evidence="16">Lacks conserved residue(s) required for the propagation of feature annotation.</text>
</comment>
<evidence type="ECO:0000256" key="12">
    <source>
        <dbReference type="ARBA" id="ARBA00023157"/>
    </source>
</evidence>
<keyword evidence="22" id="KW-1185">Reference proteome</keyword>
<dbReference type="Proteomes" id="UP000324091">
    <property type="component" value="Chromosome 16"/>
</dbReference>
<dbReference type="InterPro" id="IPR039857">
    <property type="entry name" value="Ift122/121"/>
</dbReference>
<dbReference type="Pfam" id="PF23390">
    <property type="entry name" value="Beta-prop_WDR35_2nd"/>
    <property type="match status" value="1"/>
</dbReference>
<dbReference type="Gene3D" id="2.10.25.10">
    <property type="entry name" value="Laminin"/>
    <property type="match status" value="2"/>
</dbReference>
<evidence type="ECO:0000256" key="9">
    <source>
        <dbReference type="ARBA" id="ARBA00022794"/>
    </source>
</evidence>
<gene>
    <name evidence="21" type="ORF">D4764_16G0001480</name>
</gene>
<evidence type="ECO:0000256" key="13">
    <source>
        <dbReference type="ARBA" id="ARBA00023180"/>
    </source>
</evidence>
<sequence>MSSPVWVLLCVTSALLASGTLGHLGSHSRQIHALHPSVPQEQQPKPRAETFHGGDVAQMTRERRRRSTITHATRSNCRNRPIDLVFIIDSSRSVRPTEFEKAKEFFQDMVDGLEIGFDTTRVGLVNYASTVQIEFPLKMYFDKTGLKKALARVEPLASGTMTGMAIKTAMEKAFIAEAGARVNSPKIAKVAIVVTDGRPQDKVEEVSAAARQSGIEIYAVGVDRADMTSLRLMASQPHDEHVFYVETYGVIEKLTSKFKETLCGKDDDNGSAAFPLHGKFGEIGLEPGDRNGLNNEKNDKGINGLDACAQGHECQHECVSSGNSYICKCQPGYTLNTDQKTCTLLDSCAQGHNCQHSCINSGASYICKCPVGYVLNEDKKTCTRAWYEEMMNNRNKSVVRSMRWNTDGQKICIVYEDGVVIVGSVDGNRIWVKELKGYQLAHVAWSPDSKILLFGMASGEVQIFDNQGNFVMKMTISCLSSTAGAVSIAGIHWYAGTGGYIEPCCPCLAICFDNGRCQIMRCESDESPVCIDAQMNVVCIQWNHCGSVLAVAGSLKTSNLETEINVVHFYTPFGEHLRTLKVPGKQMTGIAWEGAGLRIALAVDSYLYFANIRPDYKWGYCSNTLVYAYIRPERLAYCVVFWDTKNNEKFVKYFKSLMSVNTSGDFCILVGKADEIQSQYVLILCNAIGTPQETKYIDIEPLFVTMTKTHVIAASKEAFYVWQYRLDLQISQMWKAKREKKERVYHIDSNPSGVNDSGQDFAKAFTGRKSGTLHRYSLPNVVLIQKYTLNNRPHYLSLNCNTCRLAIIDIAGVMTLLELEAGAQPSAGDPSKFERKDVWDMKWANDNPDLFSMMEKTRMYVFRNLDPEEPIQTSGYICSFEDLEIKSALLDEIMKVLVLSRLLLSTNNCISGDPSSKLLNCMDDTTFIGFISESEVEQQVSWRLLAEAALHKLDLKMAEKAFVHCRDYPGILFIKHLDKLKGEAMKQAEVAAYFGSFEEAERMYLDMDRRDLAISLRIKLGDWFRVLQLLRIASGDCDDALMEQAYNGVGDYFADRQKWANAVQYYLKGRNQERLAECYYMLEDYEGLERLTSELPENHNLLPELGQNFANVGMCDQAVKAFLKCNKPKAAVDTCVNLNQWNKALELTQTHNMKEIKPLLSKYASHLLEKNKILEVVELYRRANHFLDAAKLLFKIADEEAKKRTRPLRVKKLYVLAACLVENHHEHLKASQQNKPKGKKSEATHALTGLLEEDAACPDIHMLDNAWRGAEAYHFFLLAQRQLYEGHMESATSTALHLRKYEDIIPAVEIYSLLALCSAASRAFSICSQAFIQLESLESLELQQQQLYEDLALEIFTRHTPEDSRALEINQFPKGIDGKFPMCIATGQPIQEYQSWMCSVCKHCAQEHEISKYNFCPLCHSTVT</sequence>
<feature type="domain" description="EGF-like" evidence="19">
    <location>
        <begin position="344"/>
        <end position="383"/>
    </location>
</feature>
<evidence type="ECO:0000256" key="5">
    <source>
        <dbReference type="ARBA" id="ARBA00022536"/>
    </source>
</evidence>
<dbReference type="GO" id="GO:0005576">
    <property type="term" value="C:extracellular region"/>
    <property type="evidence" value="ECO:0007669"/>
    <property type="project" value="UniProtKB-SubCell"/>
</dbReference>
<evidence type="ECO:0000256" key="1">
    <source>
        <dbReference type="ARBA" id="ARBA00004120"/>
    </source>
</evidence>
<evidence type="ECO:0000256" key="17">
    <source>
        <dbReference type="SAM" id="MobiDB-lite"/>
    </source>
</evidence>
<dbReference type="PRINTS" id="PR00453">
    <property type="entry name" value="VWFADOMAIN"/>
</dbReference>
<dbReference type="FunFam" id="1.25.40.470:FF:000004">
    <property type="entry name" value="WD repeat-containing protein 35"/>
    <property type="match status" value="1"/>
</dbReference>
<proteinExistence type="predicted"/>
<dbReference type="Gene3D" id="3.40.50.410">
    <property type="entry name" value="von Willebrand factor, type A domain"/>
    <property type="match status" value="1"/>
</dbReference>
<organism evidence="21 22">
    <name type="scientific">Takifugu flavidus</name>
    <name type="common">sansaifugu</name>
    <dbReference type="NCBI Taxonomy" id="433684"/>
    <lineage>
        <taxon>Eukaryota</taxon>
        <taxon>Metazoa</taxon>
        <taxon>Chordata</taxon>
        <taxon>Craniata</taxon>
        <taxon>Vertebrata</taxon>
        <taxon>Euteleostomi</taxon>
        <taxon>Actinopterygii</taxon>
        <taxon>Neopterygii</taxon>
        <taxon>Teleostei</taxon>
        <taxon>Neoteleostei</taxon>
        <taxon>Acanthomorphata</taxon>
        <taxon>Eupercaria</taxon>
        <taxon>Tetraodontiformes</taxon>
        <taxon>Tetradontoidea</taxon>
        <taxon>Tetraodontidae</taxon>
        <taxon>Takifugu</taxon>
    </lineage>
</organism>
<dbReference type="InterPro" id="IPR056158">
    <property type="entry name" value="Beta-prop_IFT121_2nd"/>
</dbReference>
<feature type="chain" id="PRO_5022678840" evidence="18">
    <location>
        <begin position="23"/>
        <end position="1424"/>
    </location>
</feature>
<dbReference type="InterPro" id="IPR056170">
    <property type="entry name" value="Znf_IFT121-like"/>
</dbReference>
<keyword evidence="4" id="KW-0964">Secreted</keyword>
<dbReference type="Pfam" id="PF23387">
    <property type="entry name" value="TPR_IFT80_172"/>
    <property type="match status" value="1"/>
</dbReference>
<dbReference type="GO" id="GO:1905515">
    <property type="term" value="P:non-motile cilium assembly"/>
    <property type="evidence" value="ECO:0007669"/>
    <property type="project" value="TreeGrafter"/>
</dbReference>
<dbReference type="Pfam" id="PF07645">
    <property type="entry name" value="EGF_CA"/>
    <property type="match status" value="1"/>
</dbReference>
<dbReference type="PROSITE" id="PS01186">
    <property type="entry name" value="EGF_2"/>
    <property type="match status" value="2"/>
</dbReference>
<dbReference type="Pfam" id="PF24797">
    <property type="entry name" value="Beta-prop_WDR35_TULP_N"/>
    <property type="match status" value="1"/>
</dbReference>
<dbReference type="SUPFAM" id="SSF69322">
    <property type="entry name" value="Tricorn protease domain 2"/>
    <property type="match status" value="1"/>
</dbReference>
<keyword evidence="6" id="KW-0853">WD repeat</keyword>
<dbReference type="SMART" id="SM00181">
    <property type="entry name" value="EGF"/>
    <property type="match status" value="2"/>
</dbReference>
<dbReference type="GO" id="GO:0035721">
    <property type="term" value="P:intraciliary retrograde transport"/>
    <property type="evidence" value="ECO:0007669"/>
    <property type="project" value="TreeGrafter"/>
</dbReference>
<dbReference type="PROSITE" id="PS50234">
    <property type="entry name" value="VWFA"/>
    <property type="match status" value="1"/>
</dbReference>
<name>A0A5C6NYE2_9TELE</name>
<evidence type="ECO:0000313" key="22">
    <source>
        <dbReference type="Proteomes" id="UP000324091"/>
    </source>
</evidence>
<dbReference type="GO" id="GO:0005509">
    <property type="term" value="F:calcium ion binding"/>
    <property type="evidence" value="ECO:0007669"/>
    <property type="project" value="InterPro"/>
</dbReference>
<evidence type="ECO:0000256" key="18">
    <source>
        <dbReference type="SAM" id="SignalP"/>
    </source>
</evidence>
<keyword evidence="11" id="KW-0969">Cilium</keyword>
<feature type="disulfide bond" evidence="16">
    <location>
        <begin position="308"/>
        <end position="318"/>
    </location>
</feature>
<dbReference type="SMART" id="SM00179">
    <property type="entry name" value="EGF_CA"/>
    <property type="match status" value="2"/>
</dbReference>
<evidence type="ECO:0000313" key="21">
    <source>
        <dbReference type="EMBL" id="TWW71651.1"/>
    </source>
</evidence>
<dbReference type="InterPro" id="IPR036465">
    <property type="entry name" value="vWFA_dom_sf"/>
</dbReference>
<dbReference type="InterPro" id="IPR000742">
    <property type="entry name" value="EGF"/>
</dbReference>
<dbReference type="InterPro" id="IPR049883">
    <property type="entry name" value="NOTCH1_EGF-like"/>
</dbReference>
<keyword evidence="8" id="KW-0677">Repeat</keyword>
<dbReference type="Pfam" id="PF25768">
    <property type="entry name" value="TPR_IFT121"/>
    <property type="match status" value="1"/>
</dbReference>
<evidence type="ECO:0000256" key="3">
    <source>
        <dbReference type="ARBA" id="ARBA00022490"/>
    </source>
</evidence>
<dbReference type="InterPro" id="IPR057361">
    <property type="entry name" value="TPR_WDR35"/>
</dbReference>
<dbReference type="PROSITE" id="PS00010">
    <property type="entry name" value="ASX_HYDROXYL"/>
    <property type="match status" value="1"/>
</dbReference>
<dbReference type="GO" id="GO:0097730">
    <property type="term" value="C:non-motile cilium"/>
    <property type="evidence" value="ECO:0007669"/>
    <property type="project" value="TreeGrafter"/>
</dbReference>
<protein>
    <submittedName>
        <fullName evidence="21">WD repeat-containing protein 35</fullName>
    </submittedName>
</protein>
<evidence type="ECO:0000256" key="10">
    <source>
        <dbReference type="ARBA" id="ARBA00023054"/>
    </source>
</evidence>
<reference evidence="21 22" key="1">
    <citation type="submission" date="2019-04" db="EMBL/GenBank/DDBJ databases">
        <title>Chromosome genome assembly for Takifugu flavidus.</title>
        <authorList>
            <person name="Xiao S."/>
        </authorList>
    </citation>
    <scope>NUCLEOTIDE SEQUENCE [LARGE SCALE GENOMIC DNA]</scope>
    <source>
        <strain evidence="21">HTHZ2018</strain>
        <tissue evidence="21">Muscle</tissue>
    </source>
</reference>
<dbReference type="InterPro" id="IPR056157">
    <property type="entry name" value="TPR_IFT80_172_dom"/>
</dbReference>
<dbReference type="PANTHER" id="PTHR12764">
    <property type="entry name" value="WD REPEAT DOMAIN-RELATED"/>
    <property type="match status" value="1"/>
</dbReference>
<dbReference type="SUPFAM" id="SSF57196">
    <property type="entry name" value="EGF/Laminin"/>
    <property type="match status" value="2"/>
</dbReference>